<dbReference type="EMBL" id="CP077077">
    <property type="protein sequence ID" value="QXH55007.1"/>
    <property type="molecule type" value="Genomic_DNA"/>
</dbReference>
<accession>A0ABX8NFV1</accession>
<sequence>MRRLSLSNKKLRNIPRHLRALEYWASTFEGEFHPRPGVQRYWNWKIPVIDSLVQGPQARVEVQALCVQQLLEAARHLAEAADRSHGYYRVACLLVWPWLHQSEVTVFYDRDYYLSFLGQHNALAPLRLSDTLALAVPDGFIEHGHPVIDDEGETQHWWCIAEPA</sequence>
<evidence type="ECO:0000313" key="2">
    <source>
        <dbReference type="Proteomes" id="UP000824010"/>
    </source>
</evidence>
<reference evidence="1 2" key="1">
    <citation type="journal article" date="2021" name="Microorganisms">
        <title>The Ever-Expanding Pseudomonas Genus: Description of 43 New Species and Partition of the Pseudomonas putida Group.</title>
        <authorList>
            <person name="Girard L."/>
            <person name="Lood C."/>
            <person name="Hofte M."/>
            <person name="Vandamme P."/>
            <person name="Rokni-Zadeh H."/>
            <person name="van Noort V."/>
            <person name="Lavigne R."/>
            <person name="De Mot R."/>
        </authorList>
    </citation>
    <scope>NUCLEOTIDE SEQUENCE [LARGE SCALE GENOMIC DNA]</scope>
    <source>
        <strain evidence="1 2">COW77</strain>
    </source>
</reference>
<evidence type="ECO:0000313" key="1">
    <source>
        <dbReference type="EMBL" id="QXH55007.1"/>
    </source>
</evidence>
<dbReference type="Proteomes" id="UP000824010">
    <property type="component" value="Chromosome"/>
</dbReference>
<protein>
    <submittedName>
        <fullName evidence="1">DUF3916 domain-containing protein</fullName>
    </submittedName>
</protein>
<proteinExistence type="predicted"/>
<dbReference type="Pfam" id="PF13079">
    <property type="entry name" value="DUF3916"/>
    <property type="match status" value="1"/>
</dbReference>
<keyword evidence="2" id="KW-1185">Reference proteome</keyword>
<name>A0ABX8NFV1_9PSED</name>
<dbReference type="RefSeq" id="WP_217866485.1">
    <property type="nucleotide sequence ID" value="NZ_CP077077.1"/>
</dbReference>
<organism evidence="1 2">
    <name type="scientific">Pseudomonas maumuensis</name>
    <dbReference type="NCBI Taxonomy" id="2842354"/>
    <lineage>
        <taxon>Bacteria</taxon>
        <taxon>Pseudomonadati</taxon>
        <taxon>Pseudomonadota</taxon>
        <taxon>Gammaproteobacteria</taxon>
        <taxon>Pseudomonadales</taxon>
        <taxon>Pseudomonadaceae</taxon>
        <taxon>Pseudomonas</taxon>
    </lineage>
</organism>
<dbReference type="InterPro" id="IPR025075">
    <property type="entry name" value="DUF3916"/>
</dbReference>
<gene>
    <name evidence="1" type="ORF">KSS90_16805</name>
</gene>